<dbReference type="InterPro" id="IPR052157">
    <property type="entry name" value="BCAA_transport_permease"/>
</dbReference>
<reference evidence="10" key="1">
    <citation type="journal article" date="2014" name="Int. J. Syst. Evol. Microbiol.">
        <title>Complete genome sequence of Corynebacterium casei LMG S-19264T (=DSM 44701T), isolated from a smear-ripened cheese.</title>
        <authorList>
            <consortium name="US DOE Joint Genome Institute (JGI-PGF)"/>
            <person name="Walter F."/>
            <person name="Albersmeier A."/>
            <person name="Kalinowski J."/>
            <person name="Ruckert C."/>
        </authorList>
    </citation>
    <scope>NUCLEOTIDE SEQUENCE</scope>
    <source>
        <strain evidence="10">CGMCC 1.12214</strain>
    </source>
</reference>
<dbReference type="Pfam" id="PF02653">
    <property type="entry name" value="BPD_transp_2"/>
    <property type="match status" value="1"/>
</dbReference>
<protein>
    <recommendedName>
        <fullName evidence="12">Branched-chain amino acid ABC transporter permease</fullName>
    </recommendedName>
</protein>
<comment type="caution">
    <text evidence="10">The sequence shown here is derived from an EMBL/GenBank/DDBJ whole genome shotgun (WGS) entry which is preliminary data.</text>
</comment>
<comment type="similarity">
    <text evidence="8">Belongs to the binding-protein-dependent transport system permease family. LivHM subfamily.</text>
</comment>
<evidence type="ECO:0000256" key="3">
    <source>
        <dbReference type="ARBA" id="ARBA00022475"/>
    </source>
</evidence>
<feature type="transmembrane region" description="Helical" evidence="9">
    <location>
        <begin position="42"/>
        <end position="58"/>
    </location>
</feature>
<feature type="transmembrane region" description="Helical" evidence="9">
    <location>
        <begin position="64"/>
        <end position="87"/>
    </location>
</feature>
<dbReference type="CDD" id="cd06582">
    <property type="entry name" value="TM_PBP1_LivH_like"/>
    <property type="match status" value="1"/>
</dbReference>
<dbReference type="Proteomes" id="UP000603912">
    <property type="component" value="Unassembled WGS sequence"/>
</dbReference>
<keyword evidence="7 9" id="KW-0472">Membrane</keyword>
<keyword evidence="6 9" id="KW-1133">Transmembrane helix</keyword>
<feature type="transmembrane region" description="Helical" evidence="9">
    <location>
        <begin position="99"/>
        <end position="117"/>
    </location>
</feature>
<keyword evidence="3" id="KW-1003">Cell membrane</keyword>
<keyword evidence="4 9" id="KW-0812">Transmembrane</keyword>
<proteinExistence type="inferred from homology"/>
<reference evidence="10" key="2">
    <citation type="submission" date="2020-09" db="EMBL/GenBank/DDBJ databases">
        <authorList>
            <person name="Sun Q."/>
            <person name="Zhou Y."/>
        </authorList>
    </citation>
    <scope>NUCLEOTIDE SEQUENCE</scope>
    <source>
        <strain evidence="10">CGMCC 1.12214</strain>
    </source>
</reference>
<evidence type="ECO:0000256" key="9">
    <source>
        <dbReference type="SAM" id="Phobius"/>
    </source>
</evidence>
<dbReference type="EMBL" id="BMES01000002">
    <property type="protein sequence ID" value="GGH27883.1"/>
    <property type="molecule type" value="Genomic_DNA"/>
</dbReference>
<evidence type="ECO:0000256" key="2">
    <source>
        <dbReference type="ARBA" id="ARBA00022448"/>
    </source>
</evidence>
<keyword evidence="5" id="KW-0029">Amino-acid transport</keyword>
<name>A0A917IBM3_9HYPH</name>
<dbReference type="GO" id="GO:0022857">
    <property type="term" value="F:transmembrane transporter activity"/>
    <property type="evidence" value="ECO:0007669"/>
    <property type="project" value="InterPro"/>
</dbReference>
<evidence type="ECO:0000256" key="5">
    <source>
        <dbReference type="ARBA" id="ARBA00022970"/>
    </source>
</evidence>
<evidence type="ECO:0000256" key="7">
    <source>
        <dbReference type="ARBA" id="ARBA00023136"/>
    </source>
</evidence>
<dbReference type="GO" id="GO:0006865">
    <property type="term" value="P:amino acid transport"/>
    <property type="evidence" value="ECO:0007669"/>
    <property type="project" value="UniProtKB-KW"/>
</dbReference>
<feature type="transmembrane region" description="Helical" evidence="9">
    <location>
        <begin position="230"/>
        <end position="251"/>
    </location>
</feature>
<evidence type="ECO:0000256" key="8">
    <source>
        <dbReference type="ARBA" id="ARBA00037998"/>
    </source>
</evidence>
<dbReference type="PANTHER" id="PTHR11795:SF442">
    <property type="entry name" value="ABC TRANSPORTER ATP-BINDING PROTEIN"/>
    <property type="match status" value="1"/>
</dbReference>
<feature type="transmembrane region" description="Helical" evidence="9">
    <location>
        <begin position="144"/>
        <end position="163"/>
    </location>
</feature>
<feature type="transmembrane region" description="Helical" evidence="9">
    <location>
        <begin position="257"/>
        <end position="280"/>
    </location>
</feature>
<organism evidence="10 11">
    <name type="scientific">Alsobacter metallidurans</name>
    <dbReference type="NCBI Taxonomy" id="340221"/>
    <lineage>
        <taxon>Bacteria</taxon>
        <taxon>Pseudomonadati</taxon>
        <taxon>Pseudomonadota</taxon>
        <taxon>Alphaproteobacteria</taxon>
        <taxon>Hyphomicrobiales</taxon>
        <taxon>Alsobacteraceae</taxon>
        <taxon>Alsobacter</taxon>
    </lineage>
</organism>
<keyword evidence="11" id="KW-1185">Reference proteome</keyword>
<sequence>MTDVLIQILSGVSRGMVLFIVASGLTLIFGVLRVANFAHGSFYMVAAFVTYTVTRMAGGGMPGFLASLVIAPLCVAALGAAIEMLLLRRIQHRDHFYQLILTFAITLIVADGVKMIWGRDYRSVPRPQLLEGSISIFGSPFPSYYVLLIVIGLVIALALRLMLERTRFGKTLRAAVADGEMVGALGVNVPLLYTGVFTLGAWLAGLGGALAAPVGSIAIGIDNSIIIESFAVVIIGGVGSVSGALVGALVIGVLQAIGIMVAPRLAIAFIFIALCAVLLLRPQGLLGRRA</sequence>
<evidence type="ECO:0000256" key="6">
    <source>
        <dbReference type="ARBA" id="ARBA00022989"/>
    </source>
</evidence>
<keyword evidence="2" id="KW-0813">Transport</keyword>
<gene>
    <name evidence="10" type="ORF">GCM10007036_36740</name>
</gene>
<evidence type="ECO:0000313" key="11">
    <source>
        <dbReference type="Proteomes" id="UP000603912"/>
    </source>
</evidence>
<feature type="transmembrane region" description="Helical" evidence="9">
    <location>
        <begin position="15"/>
        <end position="35"/>
    </location>
</feature>
<evidence type="ECO:0008006" key="12">
    <source>
        <dbReference type="Google" id="ProtNLM"/>
    </source>
</evidence>
<dbReference type="GO" id="GO:0005886">
    <property type="term" value="C:plasma membrane"/>
    <property type="evidence" value="ECO:0007669"/>
    <property type="project" value="UniProtKB-SubCell"/>
</dbReference>
<dbReference type="InterPro" id="IPR001851">
    <property type="entry name" value="ABC_transp_permease"/>
</dbReference>
<evidence type="ECO:0000256" key="4">
    <source>
        <dbReference type="ARBA" id="ARBA00022692"/>
    </source>
</evidence>
<dbReference type="PANTHER" id="PTHR11795">
    <property type="entry name" value="BRANCHED-CHAIN AMINO ACID TRANSPORT SYSTEM PERMEASE PROTEIN LIVH"/>
    <property type="match status" value="1"/>
</dbReference>
<evidence type="ECO:0000313" key="10">
    <source>
        <dbReference type="EMBL" id="GGH27883.1"/>
    </source>
</evidence>
<evidence type="ECO:0000256" key="1">
    <source>
        <dbReference type="ARBA" id="ARBA00004651"/>
    </source>
</evidence>
<accession>A0A917IBM3</accession>
<comment type="subcellular location">
    <subcellularLocation>
        <location evidence="1">Cell membrane</location>
        <topology evidence="1">Multi-pass membrane protein</topology>
    </subcellularLocation>
</comment>
<dbReference type="AlphaFoldDB" id="A0A917IBM3"/>
<dbReference type="RefSeq" id="WP_188519135.1">
    <property type="nucleotide sequence ID" value="NZ_BMES01000002.1"/>
</dbReference>